<dbReference type="Proteomes" id="UP000694891">
    <property type="component" value="Unplaced"/>
</dbReference>
<feature type="region of interest" description="Disordered" evidence="1">
    <location>
        <begin position="145"/>
        <end position="175"/>
    </location>
</feature>
<evidence type="ECO:0000256" key="2">
    <source>
        <dbReference type="SAM" id="Phobius"/>
    </source>
</evidence>
<protein>
    <submittedName>
        <fullName evidence="4">Uncharacterized protein LOC103358267 isoform X1</fullName>
    </submittedName>
</protein>
<name>A0A9Y4K2K1_9TELE</name>
<dbReference type="GeneID" id="103358267"/>
<feature type="compositionally biased region" description="Polar residues" evidence="1">
    <location>
        <begin position="11"/>
        <end position="24"/>
    </location>
</feature>
<dbReference type="RefSeq" id="XP_008281391.1">
    <property type="nucleotide sequence ID" value="XM_008283169.1"/>
</dbReference>
<keyword evidence="2" id="KW-0472">Membrane</keyword>
<evidence type="ECO:0000313" key="3">
    <source>
        <dbReference type="Proteomes" id="UP000694891"/>
    </source>
</evidence>
<sequence length="356" mass="39182">MANPTDDSAHPQPQSGEQAHTQESGDAGLSSKMKHKFCEKYTDSSLSVEEESRTVRPIPKEEAHMSEMSETMPPPPSEFGLKSEPVVQELVKPSGLSVVDGNKLQPQFPQKGQRDNRKEDEEALKALPGTTAITGAEGGASCIMDPGMDAGGRNRAKRAAVVPKRGRKRSRYRKRAGAENNWKMFQRLVVVLSMNVVVCEGFPAKKSAACFTCNDYEKCRDLNAIYGTADNNLYQRGINDTIQECPKIPPPTPEAAATCTVCHVQSIVYISCSEGVTDIQPEHDGVTLTVTKGCDQQQKPGQEVEGGIPDDCPCRERLGLIAVAGVLVTFMIFCCWKCNRYFYDPVIYYPFHSKKK</sequence>
<feature type="region of interest" description="Disordered" evidence="1">
    <location>
        <begin position="97"/>
        <end position="120"/>
    </location>
</feature>
<proteinExistence type="predicted"/>
<evidence type="ECO:0000256" key="1">
    <source>
        <dbReference type="SAM" id="MobiDB-lite"/>
    </source>
</evidence>
<organism evidence="3 4">
    <name type="scientific">Stegastes partitus</name>
    <name type="common">bicolor damselfish</name>
    <dbReference type="NCBI Taxonomy" id="144197"/>
    <lineage>
        <taxon>Eukaryota</taxon>
        <taxon>Metazoa</taxon>
        <taxon>Chordata</taxon>
        <taxon>Craniata</taxon>
        <taxon>Vertebrata</taxon>
        <taxon>Euteleostomi</taxon>
        <taxon>Actinopterygii</taxon>
        <taxon>Neopterygii</taxon>
        <taxon>Teleostei</taxon>
        <taxon>Neoteleostei</taxon>
        <taxon>Acanthomorphata</taxon>
        <taxon>Ovalentaria</taxon>
        <taxon>Pomacentridae</taxon>
        <taxon>Stegastes</taxon>
    </lineage>
</organism>
<accession>A0A9Y4K2K1</accession>
<evidence type="ECO:0000313" key="4">
    <source>
        <dbReference type="RefSeq" id="XP_008281391.1"/>
    </source>
</evidence>
<feature type="compositionally biased region" description="Basic and acidic residues" evidence="1">
    <location>
        <begin position="50"/>
        <end position="67"/>
    </location>
</feature>
<reference evidence="4" key="1">
    <citation type="submission" date="2025-08" db="UniProtKB">
        <authorList>
            <consortium name="RefSeq"/>
        </authorList>
    </citation>
    <scope>IDENTIFICATION</scope>
</reference>
<keyword evidence="2" id="KW-1133">Transmembrane helix</keyword>
<feature type="region of interest" description="Disordered" evidence="1">
    <location>
        <begin position="1"/>
        <end position="81"/>
    </location>
</feature>
<keyword evidence="2" id="KW-0812">Transmembrane</keyword>
<feature type="transmembrane region" description="Helical" evidence="2">
    <location>
        <begin position="318"/>
        <end position="336"/>
    </location>
</feature>
<feature type="compositionally biased region" description="Basic residues" evidence="1">
    <location>
        <begin position="154"/>
        <end position="175"/>
    </location>
</feature>
<keyword evidence="3" id="KW-1185">Reference proteome</keyword>
<dbReference type="AlphaFoldDB" id="A0A9Y4K2K1"/>
<gene>
    <name evidence="4" type="primary">LOC103358267</name>
</gene>